<evidence type="ECO:0000256" key="8">
    <source>
        <dbReference type="ARBA" id="ARBA00023004"/>
    </source>
</evidence>
<keyword evidence="10" id="KW-1185">Reference proteome</keyword>
<dbReference type="InterPro" id="IPR011051">
    <property type="entry name" value="RmlC_Cupin_sf"/>
</dbReference>
<evidence type="ECO:0000256" key="4">
    <source>
        <dbReference type="ARBA" id="ARBA00022642"/>
    </source>
</evidence>
<dbReference type="Pfam" id="PF06052">
    <property type="entry name" value="3-HAO"/>
    <property type="match status" value="1"/>
</dbReference>
<keyword evidence="5" id="KW-0479">Metal-binding</keyword>
<dbReference type="PANTHER" id="PTHR15497">
    <property type="entry name" value="3-HYDROXYANTHRANILATE 3,4-DIOXYGENASE"/>
    <property type="match status" value="1"/>
</dbReference>
<evidence type="ECO:0000256" key="3">
    <source>
        <dbReference type="ARBA" id="ARBA00022490"/>
    </source>
</evidence>
<evidence type="ECO:0000256" key="1">
    <source>
        <dbReference type="ARBA" id="ARBA00001954"/>
    </source>
</evidence>
<dbReference type="OrthoDB" id="204928at2759"/>
<dbReference type="Proteomes" id="UP000297245">
    <property type="component" value="Unassembled WGS sequence"/>
</dbReference>
<keyword evidence="3" id="KW-0963">Cytoplasm</keyword>
<dbReference type="GO" id="GO:0034354">
    <property type="term" value="P:'de novo' NAD+ biosynthetic process from L-tryptophan"/>
    <property type="evidence" value="ECO:0007669"/>
    <property type="project" value="TreeGrafter"/>
</dbReference>
<keyword evidence="6" id="KW-0223">Dioxygenase</keyword>
<dbReference type="SUPFAM" id="SSF51182">
    <property type="entry name" value="RmlC-like cupins"/>
    <property type="match status" value="1"/>
</dbReference>
<dbReference type="Gene3D" id="2.60.120.10">
    <property type="entry name" value="Jelly Rolls"/>
    <property type="match status" value="1"/>
</dbReference>
<dbReference type="EMBL" id="ML180939">
    <property type="protein sequence ID" value="THU76404.1"/>
    <property type="molecule type" value="Genomic_DNA"/>
</dbReference>
<dbReference type="InterPro" id="IPR014710">
    <property type="entry name" value="RmlC-like_jellyroll"/>
</dbReference>
<dbReference type="PANTHER" id="PTHR15497:SF3">
    <property type="entry name" value="3-HYDROXYANTHRANILATE 3,4-DIOXYGENASE 2"/>
    <property type="match status" value="1"/>
</dbReference>
<dbReference type="GO" id="GO:0000334">
    <property type="term" value="F:3-hydroxyanthranilate 3,4-dioxygenase activity"/>
    <property type="evidence" value="ECO:0007669"/>
    <property type="project" value="InterPro"/>
</dbReference>
<protein>
    <submittedName>
        <fullName evidence="9">Uncharacterized protein</fullName>
    </submittedName>
</protein>
<evidence type="ECO:0000256" key="2">
    <source>
        <dbReference type="ARBA" id="ARBA00002752"/>
    </source>
</evidence>
<evidence type="ECO:0000256" key="7">
    <source>
        <dbReference type="ARBA" id="ARBA00023002"/>
    </source>
</evidence>
<comment type="cofactor">
    <cofactor evidence="1">
        <name>Fe(2+)</name>
        <dbReference type="ChEBI" id="CHEBI:29033"/>
    </cofactor>
</comment>
<keyword evidence="8" id="KW-0408">Iron</keyword>
<evidence type="ECO:0000256" key="6">
    <source>
        <dbReference type="ARBA" id="ARBA00022964"/>
    </source>
</evidence>
<evidence type="ECO:0000256" key="5">
    <source>
        <dbReference type="ARBA" id="ARBA00022723"/>
    </source>
</evidence>
<keyword evidence="7" id="KW-0560">Oxidoreductase</keyword>
<evidence type="ECO:0000313" key="9">
    <source>
        <dbReference type="EMBL" id="THU76404.1"/>
    </source>
</evidence>
<gene>
    <name evidence="9" type="ORF">K435DRAFT_824579</name>
</gene>
<reference evidence="9 10" key="1">
    <citation type="journal article" date="2019" name="Nat. Ecol. Evol.">
        <title>Megaphylogeny resolves global patterns of mushroom evolution.</title>
        <authorList>
            <person name="Varga T."/>
            <person name="Krizsan K."/>
            <person name="Foldi C."/>
            <person name="Dima B."/>
            <person name="Sanchez-Garcia M."/>
            <person name="Sanchez-Ramirez S."/>
            <person name="Szollosi G.J."/>
            <person name="Szarkandi J.G."/>
            <person name="Papp V."/>
            <person name="Albert L."/>
            <person name="Andreopoulos W."/>
            <person name="Angelini C."/>
            <person name="Antonin V."/>
            <person name="Barry K.W."/>
            <person name="Bougher N.L."/>
            <person name="Buchanan P."/>
            <person name="Buyck B."/>
            <person name="Bense V."/>
            <person name="Catcheside P."/>
            <person name="Chovatia M."/>
            <person name="Cooper J."/>
            <person name="Damon W."/>
            <person name="Desjardin D."/>
            <person name="Finy P."/>
            <person name="Geml J."/>
            <person name="Haridas S."/>
            <person name="Hughes K."/>
            <person name="Justo A."/>
            <person name="Karasinski D."/>
            <person name="Kautmanova I."/>
            <person name="Kiss B."/>
            <person name="Kocsube S."/>
            <person name="Kotiranta H."/>
            <person name="LaButti K.M."/>
            <person name="Lechner B.E."/>
            <person name="Liimatainen K."/>
            <person name="Lipzen A."/>
            <person name="Lukacs Z."/>
            <person name="Mihaltcheva S."/>
            <person name="Morgado L.N."/>
            <person name="Niskanen T."/>
            <person name="Noordeloos M.E."/>
            <person name="Ohm R.A."/>
            <person name="Ortiz-Santana B."/>
            <person name="Ovrebo C."/>
            <person name="Racz N."/>
            <person name="Riley R."/>
            <person name="Savchenko A."/>
            <person name="Shiryaev A."/>
            <person name="Soop K."/>
            <person name="Spirin V."/>
            <person name="Szebenyi C."/>
            <person name="Tomsovsky M."/>
            <person name="Tulloss R.E."/>
            <person name="Uehling J."/>
            <person name="Grigoriev I.V."/>
            <person name="Vagvolgyi C."/>
            <person name="Papp T."/>
            <person name="Martin F.M."/>
            <person name="Miettinen O."/>
            <person name="Hibbett D.S."/>
            <person name="Nagy L.G."/>
        </authorList>
    </citation>
    <scope>NUCLEOTIDE SEQUENCE [LARGE SCALE GENOMIC DNA]</scope>
    <source>
        <strain evidence="9 10">CBS 962.96</strain>
    </source>
</reference>
<organism evidence="9 10">
    <name type="scientific">Dendrothele bispora (strain CBS 962.96)</name>
    <dbReference type="NCBI Taxonomy" id="1314807"/>
    <lineage>
        <taxon>Eukaryota</taxon>
        <taxon>Fungi</taxon>
        <taxon>Dikarya</taxon>
        <taxon>Basidiomycota</taxon>
        <taxon>Agaricomycotina</taxon>
        <taxon>Agaricomycetes</taxon>
        <taxon>Agaricomycetidae</taxon>
        <taxon>Agaricales</taxon>
        <taxon>Agaricales incertae sedis</taxon>
        <taxon>Dendrothele</taxon>
    </lineage>
</organism>
<sequence length="111" mass="12693">MAVVGPNVRNDYHINETEELSYQYKVDEGKLRDICIKEGLLVNTPHNPVCFANTVRIVMKHEQPAQSQGILIDQAFHITDLGTQLKPGIQRWQQNKELRNCKERGTVTPPK</sequence>
<dbReference type="AlphaFoldDB" id="A0A4S8KLG4"/>
<proteinExistence type="predicted"/>
<keyword evidence="4" id="KW-0662">Pyridine nucleotide biosynthesis</keyword>
<name>A0A4S8KLG4_DENBC</name>
<dbReference type="GO" id="GO:0005737">
    <property type="term" value="C:cytoplasm"/>
    <property type="evidence" value="ECO:0007669"/>
    <property type="project" value="TreeGrafter"/>
</dbReference>
<dbReference type="GO" id="GO:0005506">
    <property type="term" value="F:iron ion binding"/>
    <property type="evidence" value="ECO:0007669"/>
    <property type="project" value="InterPro"/>
</dbReference>
<evidence type="ECO:0000313" key="10">
    <source>
        <dbReference type="Proteomes" id="UP000297245"/>
    </source>
</evidence>
<comment type="function">
    <text evidence="2">Catalyzes the oxidative ring opening of 3-hydroxyanthranilate to 2-amino-3-carboxymuconate semialdehyde, which spontaneously cyclizes to quinolinate.</text>
</comment>
<accession>A0A4S8KLG4</accession>
<dbReference type="GO" id="GO:0046874">
    <property type="term" value="P:quinolinate metabolic process"/>
    <property type="evidence" value="ECO:0007669"/>
    <property type="project" value="TreeGrafter"/>
</dbReference>
<dbReference type="InterPro" id="IPR010329">
    <property type="entry name" value="3hydroanth_dOase"/>
</dbReference>